<sequence>MSVELHHLFSIYPIQENLLKYLNGNDLQALSSLGGEYESSYFEFNRELELDHYDDELYSKFKKIQKLKLNKLSHQETVPTEKLSVLLSLEVPSINTEKINLRECKRLQRLCCESLVNLDKEDFPISLKQIYCNKISDINLNHLINLKEIKCGGSLINDDAINNFPKSLERIKRGCWKISAKLENSGNMPHP</sequence>
<evidence type="ECO:0000313" key="1">
    <source>
        <dbReference type="EMBL" id="CAG6645858.1"/>
    </source>
</evidence>
<accession>A0A8D8W4V0</accession>
<organism evidence="1">
    <name type="scientific">Cacopsylla melanoneura</name>
    <dbReference type="NCBI Taxonomy" id="428564"/>
    <lineage>
        <taxon>Eukaryota</taxon>
        <taxon>Metazoa</taxon>
        <taxon>Ecdysozoa</taxon>
        <taxon>Arthropoda</taxon>
        <taxon>Hexapoda</taxon>
        <taxon>Insecta</taxon>
        <taxon>Pterygota</taxon>
        <taxon>Neoptera</taxon>
        <taxon>Paraneoptera</taxon>
        <taxon>Hemiptera</taxon>
        <taxon>Sternorrhyncha</taxon>
        <taxon>Psylloidea</taxon>
        <taxon>Psyllidae</taxon>
        <taxon>Psyllinae</taxon>
        <taxon>Cacopsylla</taxon>
    </lineage>
</organism>
<name>A0A8D8W4V0_9HEMI</name>
<dbReference type="AlphaFoldDB" id="A0A8D8W4V0"/>
<dbReference type="EMBL" id="HBUF01138910">
    <property type="protein sequence ID" value="CAG6645858.1"/>
    <property type="molecule type" value="Transcribed_RNA"/>
</dbReference>
<proteinExistence type="predicted"/>
<reference evidence="1" key="1">
    <citation type="submission" date="2021-05" db="EMBL/GenBank/DDBJ databases">
        <authorList>
            <person name="Alioto T."/>
            <person name="Alioto T."/>
            <person name="Gomez Garrido J."/>
        </authorList>
    </citation>
    <scope>NUCLEOTIDE SEQUENCE</scope>
</reference>
<protein>
    <submittedName>
        <fullName evidence="1">Uncharacterized protein</fullName>
    </submittedName>
</protein>